<name>A0A150KFG2_HEYCO</name>
<protein>
    <submittedName>
        <fullName evidence="2">Uncharacterized protein</fullName>
    </submittedName>
</protein>
<evidence type="ECO:0000256" key="1">
    <source>
        <dbReference type="SAM" id="MobiDB-lite"/>
    </source>
</evidence>
<reference evidence="2 3" key="1">
    <citation type="submission" date="2016-01" db="EMBL/GenBank/DDBJ databases">
        <title>Genome Sequences of Twelve Sporeforming Bacillus Species Isolated from Foods.</title>
        <authorList>
            <person name="Berendsen E.M."/>
            <person name="Wells-Bennik M.H."/>
            <person name="Krawcyk A.O."/>
            <person name="De Jong A."/>
            <person name="Holsappel S."/>
            <person name="Eijlander R.T."/>
            <person name="Kuipers O.P."/>
        </authorList>
    </citation>
    <scope>NUCLEOTIDE SEQUENCE [LARGE SCALE GENOMIC DNA]</scope>
    <source>
        <strain evidence="2 3">B4099</strain>
    </source>
</reference>
<proteinExistence type="predicted"/>
<evidence type="ECO:0000313" key="2">
    <source>
        <dbReference type="EMBL" id="KYC69708.1"/>
    </source>
</evidence>
<comment type="caution">
    <text evidence="2">The sequence shown here is derived from an EMBL/GenBank/DDBJ whole genome shotgun (WGS) entry which is preliminary data.</text>
</comment>
<dbReference type="Proteomes" id="UP000075304">
    <property type="component" value="Unassembled WGS sequence"/>
</dbReference>
<sequence>MPEKNRLHKGRGQKRGHMKKTGCKLSCKEKHTCQQLKNA</sequence>
<organism evidence="2 3">
    <name type="scientific">Heyndrickxia coagulans</name>
    <name type="common">Weizmannia coagulans</name>
    <dbReference type="NCBI Taxonomy" id="1398"/>
    <lineage>
        <taxon>Bacteria</taxon>
        <taxon>Bacillati</taxon>
        <taxon>Bacillota</taxon>
        <taxon>Bacilli</taxon>
        <taxon>Bacillales</taxon>
        <taxon>Bacillaceae</taxon>
        <taxon>Heyndrickxia</taxon>
    </lineage>
</organism>
<dbReference type="AlphaFoldDB" id="A0A150KFG2"/>
<feature type="region of interest" description="Disordered" evidence="1">
    <location>
        <begin position="1"/>
        <end position="21"/>
    </location>
</feature>
<evidence type="ECO:0000313" key="3">
    <source>
        <dbReference type="Proteomes" id="UP000075304"/>
    </source>
</evidence>
<dbReference type="PATRIC" id="fig|1398.25.peg.2756"/>
<accession>A0A150KFG2</accession>
<dbReference type="EMBL" id="LQYI01000045">
    <property type="protein sequence ID" value="KYC69708.1"/>
    <property type="molecule type" value="Genomic_DNA"/>
</dbReference>
<gene>
    <name evidence="2" type="ORF">B4099_1052</name>
</gene>